<dbReference type="InterPro" id="IPR004925">
    <property type="entry name" value="HpaB/PvcC/4-BUDH"/>
</dbReference>
<organism evidence="8 9">
    <name type="scientific">Acetobacter nitrogenifigens DSM 23921 = NBRC 105050</name>
    <dbReference type="NCBI Taxonomy" id="1120919"/>
    <lineage>
        <taxon>Bacteria</taxon>
        <taxon>Pseudomonadati</taxon>
        <taxon>Pseudomonadota</taxon>
        <taxon>Alphaproteobacteria</taxon>
        <taxon>Acetobacterales</taxon>
        <taxon>Acetobacteraceae</taxon>
        <taxon>Acetobacter</taxon>
    </lineage>
</organism>
<evidence type="ECO:0000256" key="5">
    <source>
        <dbReference type="PIRSR" id="PIRSR000331-2"/>
    </source>
</evidence>
<feature type="domain" description="HpaB/PvcC/4-BUDH C-terminal" evidence="6">
    <location>
        <begin position="302"/>
        <end position="496"/>
    </location>
</feature>
<dbReference type="SUPFAM" id="SSF56645">
    <property type="entry name" value="Acyl-CoA dehydrogenase NM domain-like"/>
    <property type="match status" value="1"/>
</dbReference>
<evidence type="ECO:0000259" key="6">
    <source>
        <dbReference type="Pfam" id="PF03241"/>
    </source>
</evidence>
<feature type="binding site" evidence="5">
    <location>
        <position position="204"/>
    </location>
    <ligand>
        <name>FAD</name>
        <dbReference type="ChEBI" id="CHEBI:57692"/>
    </ligand>
</feature>
<evidence type="ECO:0000256" key="1">
    <source>
        <dbReference type="ARBA" id="ARBA00022630"/>
    </source>
</evidence>
<dbReference type="Proteomes" id="UP000321635">
    <property type="component" value="Unassembled WGS sequence"/>
</dbReference>
<evidence type="ECO:0000313" key="9">
    <source>
        <dbReference type="Proteomes" id="UP000321635"/>
    </source>
</evidence>
<dbReference type="InterPro" id="IPR009100">
    <property type="entry name" value="AcylCoA_DH/oxidase_NM_dom_sf"/>
</dbReference>
<reference evidence="8 9" key="1">
    <citation type="submission" date="2019-07" db="EMBL/GenBank/DDBJ databases">
        <title>Whole genome shotgun sequence of Acetobacter nitrogenifigens NBRC 105050.</title>
        <authorList>
            <person name="Hosoyama A."/>
            <person name="Uohara A."/>
            <person name="Ohji S."/>
            <person name="Ichikawa N."/>
        </authorList>
    </citation>
    <scope>NUCLEOTIDE SEQUENCE [LARGE SCALE GENOMIC DNA]</scope>
    <source>
        <strain evidence="8 9">NBRC 105050</strain>
    </source>
</reference>
<dbReference type="AlphaFoldDB" id="A0A511XEC7"/>
<dbReference type="InterPro" id="IPR036250">
    <property type="entry name" value="AcylCo_DH-like_C"/>
</dbReference>
<gene>
    <name evidence="8" type="ORF">ANI02nite_32000</name>
</gene>
<name>A0A511XEC7_9PROT</name>
<dbReference type="RefSeq" id="WP_211229159.1">
    <property type="nucleotide sequence ID" value="NZ_AUBI01000019.1"/>
</dbReference>
<proteinExistence type="inferred from homology"/>
<feature type="binding site" evidence="5">
    <location>
        <begin position="163"/>
        <end position="165"/>
    </location>
    <ligand>
        <name>FAD</name>
        <dbReference type="ChEBI" id="CHEBI:57692"/>
    </ligand>
</feature>
<protein>
    <submittedName>
        <fullName evidence="8">Pyoverdin chromophore biosynthetic protein pvcC</fullName>
    </submittedName>
</protein>
<dbReference type="GO" id="GO:0016627">
    <property type="term" value="F:oxidoreductase activity, acting on the CH-CH group of donors"/>
    <property type="evidence" value="ECO:0007669"/>
    <property type="project" value="InterPro"/>
</dbReference>
<keyword evidence="1" id="KW-0285">Flavoprotein</keyword>
<dbReference type="FunFam" id="2.40.110.10:FF:000026">
    <property type="entry name" value="4-hydroxyphenylacetate 3-monooxygenase oxygenase component"/>
    <property type="match status" value="1"/>
</dbReference>
<dbReference type="PIRSF" id="PIRSF000331">
    <property type="entry name" value="HpaA_HpaB"/>
    <property type="match status" value="1"/>
</dbReference>
<dbReference type="PIRSF" id="PIRSF500125">
    <property type="entry name" value="4_HPA_large"/>
    <property type="match status" value="1"/>
</dbReference>
<sequence>MSDAAEMRLSKGNELNRTKRPFTGAEYLESLRDGRNVYIDGKRIDDVTTHPAMRNSARSIARLYDALHDEQQSKTLTTLTDTGNGGFTHKSFVSPKSVDDLVGQQQAIAGWARMTYGWMGRTADYKAALTNTLGVNAEWYGPFADNARAWYAKTQEQVLFLNHAIVNPPIDRHKPAEEVKDVFVHITKETDAGIYVSGAKVVATSSALTHYNLLAQSSATVTEDPSMSVTFIAPMNAPGIKMICRTSYEETANRVSSPFDYPLSSRFDENDAILVLDNVFVPWEDVLILRDAKKILSFPIGSGFMQGYCFQGCTRFAVKLDFLAGVLAKALRCTGGDAFRGNQAALGEVIGLRHLFWSLSNAMARAPQQWHNGAVLPNLEAALTYRAFMSDAYPRVIDLVRRCVASGLIYLPSSVKDFSNPEIDGYLAQYVRGSNGISHKERIKVMKLLWDATGTEFGGRHALYELNYAGSPEDVRLQILKGAERGSVLRQMEELVDTCMSDYDENGWTGETWLQPVGAGGGAQ</sequence>
<keyword evidence="9" id="KW-1185">Reference proteome</keyword>
<comment type="caution">
    <text evidence="8">The sequence shown here is derived from an EMBL/GenBank/DDBJ whole genome shotgun (WGS) entry which is preliminary data.</text>
</comment>
<dbReference type="EMBL" id="BJYF01000032">
    <property type="protein sequence ID" value="GEN61316.1"/>
    <property type="molecule type" value="Genomic_DNA"/>
</dbReference>
<comment type="similarity">
    <text evidence="4">Belongs to the FADH(2)-utilizing monooxygenase family.</text>
</comment>
<dbReference type="Pfam" id="PF03241">
    <property type="entry name" value="HpaB"/>
    <property type="match status" value="1"/>
</dbReference>
<dbReference type="InterPro" id="IPR024719">
    <property type="entry name" value="HpaB/PvcC/4-BUDH_C"/>
</dbReference>
<evidence type="ECO:0000313" key="8">
    <source>
        <dbReference type="EMBL" id="GEN61316.1"/>
    </source>
</evidence>
<dbReference type="PANTHER" id="PTHR36117:SF3">
    <property type="entry name" value="4-HYDROXYPHENYLACETATE 3-MONOOXYGENASE-RELATED"/>
    <property type="match status" value="1"/>
</dbReference>
<dbReference type="SUPFAM" id="SSF47203">
    <property type="entry name" value="Acyl-CoA dehydrogenase C-terminal domain-like"/>
    <property type="match status" value="1"/>
</dbReference>
<evidence type="ECO:0000259" key="7">
    <source>
        <dbReference type="Pfam" id="PF11794"/>
    </source>
</evidence>
<dbReference type="STRING" id="1120919.GCA_000429165_03327"/>
<keyword evidence="2 5" id="KW-0274">FAD</keyword>
<evidence type="ECO:0000256" key="2">
    <source>
        <dbReference type="ARBA" id="ARBA00022827"/>
    </source>
</evidence>
<dbReference type="Gene3D" id="1.10.3140.10">
    <property type="entry name" value="4-hydroxybutyryl-coa dehydratase, domain 1"/>
    <property type="match status" value="1"/>
</dbReference>
<dbReference type="InterPro" id="IPR024674">
    <property type="entry name" value="HpaB/PvcC/4-BUDH_N"/>
</dbReference>
<evidence type="ECO:0000256" key="3">
    <source>
        <dbReference type="ARBA" id="ARBA00023002"/>
    </source>
</evidence>
<dbReference type="Gene3D" id="2.40.110.10">
    <property type="entry name" value="Butyryl-CoA Dehydrogenase, subunit A, domain 2"/>
    <property type="match status" value="1"/>
</dbReference>
<dbReference type="InterPro" id="IPR024677">
    <property type="entry name" value="HpaB/PvcC"/>
</dbReference>
<dbReference type="Gene3D" id="1.20.140.10">
    <property type="entry name" value="Butyryl-CoA Dehydrogenase, subunit A, domain 3"/>
    <property type="match status" value="1"/>
</dbReference>
<dbReference type="Pfam" id="PF11794">
    <property type="entry name" value="HpaB_N"/>
    <property type="match status" value="1"/>
</dbReference>
<feature type="domain" description="HpaB/PvcC/4-BUDH N-terminal" evidence="7">
    <location>
        <begin position="23"/>
        <end position="288"/>
    </location>
</feature>
<accession>A0A511XEC7</accession>
<evidence type="ECO:0000256" key="4">
    <source>
        <dbReference type="ARBA" id="ARBA00061227"/>
    </source>
</evidence>
<dbReference type="PANTHER" id="PTHR36117">
    <property type="entry name" value="4-HYDROXYPHENYLACETATE 3-MONOOXYGENASE-RELATED"/>
    <property type="match status" value="1"/>
</dbReference>
<keyword evidence="3" id="KW-0560">Oxidoreductase</keyword>
<dbReference type="InterPro" id="IPR046373">
    <property type="entry name" value="Acyl-CoA_Oxase/DH_mid-dom_sf"/>
</dbReference>